<evidence type="ECO:0008006" key="3">
    <source>
        <dbReference type="Google" id="ProtNLM"/>
    </source>
</evidence>
<name>A0A8J7U6V3_9BACT</name>
<protein>
    <recommendedName>
        <fullName evidence="3">Nucleotidyltransferase</fullName>
    </recommendedName>
</protein>
<dbReference type="Gene3D" id="3.30.460.40">
    <property type="match status" value="1"/>
</dbReference>
<dbReference type="EMBL" id="JAFREP010000051">
    <property type="protein sequence ID" value="MBO1323162.1"/>
    <property type="molecule type" value="Genomic_DNA"/>
</dbReference>
<gene>
    <name evidence="1" type="ORF">J3U88_32155</name>
</gene>
<accession>A0A8J7U6V3</accession>
<comment type="caution">
    <text evidence="1">The sequence shown here is derived from an EMBL/GenBank/DDBJ whole genome shotgun (WGS) entry which is preliminary data.</text>
</comment>
<evidence type="ECO:0000313" key="2">
    <source>
        <dbReference type="Proteomes" id="UP000664417"/>
    </source>
</evidence>
<keyword evidence="2" id="KW-1185">Reference proteome</keyword>
<proteinExistence type="predicted"/>
<reference evidence="1" key="1">
    <citation type="submission" date="2021-03" db="EMBL/GenBank/DDBJ databases">
        <authorList>
            <person name="Wang G."/>
        </authorList>
    </citation>
    <scope>NUCLEOTIDE SEQUENCE</scope>
    <source>
        <strain evidence="1">KCTC 12899</strain>
    </source>
</reference>
<dbReference type="AlphaFoldDB" id="A0A8J7U6V3"/>
<sequence length="136" mass="15265">MKLLNEHEVRYLLVGGFAVSYHGYPRTTADIDLWIDVEAQNAARVLNVVNEFGLTSPDLTTATFLIPDQIFRMGFPPLRIELLTGISGVEFEECYTSRIQGEIDDITVAIINLTHLKANKKASGRFKDLNDLENLP</sequence>
<dbReference type="SUPFAM" id="SSF81301">
    <property type="entry name" value="Nucleotidyltransferase"/>
    <property type="match status" value="1"/>
</dbReference>
<organism evidence="1 2">
    <name type="scientific">Acanthopleuribacter pedis</name>
    <dbReference type="NCBI Taxonomy" id="442870"/>
    <lineage>
        <taxon>Bacteria</taxon>
        <taxon>Pseudomonadati</taxon>
        <taxon>Acidobacteriota</taxon>
        <taxon>Holophagae</taxon>
        <taxon>Acanthopleuribacterales</taxon>
        <taxon>Acanthopleuribacteraceae</taxon>
        <taxon>Acanthopleuribacter</taxon>
    </lineage>
</organism>
<evidence type="ECO:0000313" key="1">
    <source>
        <dbReference type="EMBL" id="MBO1323162.1"/>
    </source>
</evidence>
<dbReference type="Proteomes" id="UP000664417">
    <property type="component" value="Unassembled WGS sequence"/>
</dbReference>
<dbReference type="InterPro" id="IPR043519">
    <property type="entry name" value="NT_sf"/>
</dbReference>
<dbReference type="RefSeq" id="WP_207863137.1">
    <property type="nucleotide sequence ID" value="NZ_JAFREP010000051.1"/>
</dbReference>